<keyword evidence="2" id="KW-1185">Reference proteome</keyword>
<dbReference type="PATRIC" id="fig|1230454.4.peg.621"/>
<accession>M0PI57</accession>
<evidence type="ECO:0000313" key="2">
    <source>
        <dbReference type="Proteomes" id="UP000011575"/>
    </source>
</evidence>
<dbReference type="OrthoDB" id="229973at2157"/>
<gene>
    <name evidence="1" type="ORF">C461_03023</name>
</gene>
<name>M0PI57_9EURY</name>
<evidence type="ECO:0000313" key="1">
    <source>
        <dbReference type="EMBL" id="EMA69299.1"/>
    </source>
</evidence>
<sequence length="46" mass="4782">MAVSSGPYCSALGCGDDAEVVVRLDDARERVVCDDHADDGEVIGDV</sequence>
<dbReference type="RefSeq" id="WP_007998528.1">
    <property type="nucleotide sequence ID" value="NZ_AOJI01000015.1"/>
</dbReference>
<dbReference type="EMBL" id="AOJI01000015">
    <property type="protein sequence ID" value="EMA69299.1"/>
    <property type="molecule type" value="Genomic_DNA"/>
</dbReference>
<protein>
    <submittedName>
        <fullName evidence="1">Uncharacterized protein</fullName>
    </submittedName>
</protein>
<dbReference type="AlphaFoldDB" id="M0PI57"/>
<organism evidence="1 2">
    <name type="scientific">Halorubrum aidingense JCM 13560</name>
    <dbReference type="NCBI Taxonomy" id="1230454"/>
    <lineage>
        <taxon>Archaea</taxon>
        <taxon>Methanobacteriati</taxon>
        <taxon>Methanobacteriota</taxon>
        <taxon>Stenosarchaea group</taxon>
        <taxon>Halobacteria</taxon>
        <taxon>Halobacteriales</taxon>
        <taxon>Haloferacaceae</taxon>
        <taxon>Halorubrum</taxon>
    </lineage>
</organism>
<reference evidence="1 2" key="1">
    <citation type="journal article" date="2014" name="PLoS Genet.">
        <title>Phylogenetically driven sequencing of extremely halophilic archaea reveals strategies for static and dynamic osmo-response.</title>
        <authorList>
            <person name="Becker E.A."/>
            <person name="Seitzer P.M."/>
            <person name="Tritt A."/>
            <person name="Larsen D."/>
            <person name="Krusor M."/>
            <person name="Yao A.I."/>
            <person name="Wu D."/>
            <person name="Madern D."/>
            <person name="Eisen J.A."/>
            <person name="Darling A.E."/>
            <person name="Facciotti M.T."/>
        </authorList>
    </citation>
    <scope>NUCLEOTIDE SEQUENCE [LARGE SCALE GENOMIC DNA]</scope>
    <source>
        <strain evidence="1 2">JCM 13560</strain>
    </source>
</reference>
<dbReference type="Proteomes" id="UP000011575">
    <property type="component" value="Unassembled WGS sequence"/>
</dbReference>
<proteinExistence type="predicted"/>
<comment type="caution">
    <text evidence="1">The sequence shown here is derived from an EMBL/GenBank/DDBJ whole genome shotgun (WGS) entry which is preliminary data.</text>
</comment>